<keyword evidence="2" id="KW-0255">Endonuclease</keyword>
<dbReference type="InterPro" id="IPR047216">
    <property type="entry name" value="Endonuclease_DUF559_bact"/>
</dbReference>
<reference evidence="2 3" key="1">
    <citation type="submission" date="2021-06" db="EMBL/GenBank/DDBJ databases">
        <title>Gemonas diversity in paddy soil.</title>
        <authorList>
            <person name="Liu G."/>
        </authorList>
    </citation>
    <scope>NUCLEOTIDE SEQUENCE [LARGE SCALE GENOMIC DNA]</scope>
    <source>
        <strain evidence="2 3">RG29</strain>
    </source>
</reference>
<keyword evidence="2" id="KW-0378">Hydrolase</keyword>
<protein>
    <submittedName>
        <fullName evidence="2">Endonuclease domain-containing protein</fullName>
    </submittedName>
</protein>
<feature type="domain" description="DUF559" evidence="1">
    <location>
        <begin position="13"/>
        <end position="119"/>
    </location>
</feature>
<dbReference type="GO" id="GO:0004519">
    <property type="term" value="F:endonuclease activity"/>
    <property type="evidence" value="ECO:0007669"/>
    <property type="project" value="UniProtKB-KW"/>
</dbReference>
<organism evidence="2 3">
    <name type="scientific">Geomonas diazotrophica</name>
    <dbReference type="NCBI Taxonomy" id="2843197"/>
    <lineage>
        <taxon>Bacteria</taxon>
        <taxon>Pseudomonadati</taxon>
        <taxon>Thermodesulfobacteriota</taxon>
        <taxon>Desulfuromonadia</taxon>
        <taxon>Geobacterales</taxon>
        <taxon>Geobacteraceae</taxon>
        <taxon>Geomonas</taxon>
    </lineage>
</organism>
<name>A0ABX8JM52_9BACT</name>
<proteinExistence type="predicted"/>
<dbReference type="CDD" id="cd01038">
    <property type="entry name" value="Endonuclease_DUF559"/>
    <property type="match status" value="1"/>
</dbReference>
<dbReference type="EMBL" id="CP076724">
    <property type="protein sequence ID" value="QWV99051.1"/>
    <property type="molecule type" value="Genomic_DNA"/>
</dbReference>
<dbReference type="Pfam" id="PF04480">
    <property type="entry name" value="DUF559"/>
    <property type="match status" value="1"/>
</dbReference>
<dbReference type="PANTHER" id="PTHR38590:SF1">
    <property type="entry name" value="BLL0828 PROTEIN"/>
    <property type="match status" value="1"/>
</dbReference>
<evidence type="ECO:0000313" key="2">
    <source>
        <dbReference type="EMBL" id="QWV99051.1"/>
    </source>
</evidence>
<dbReference type="InterPro" id="IPR007569">
    <property type="entry name" value="DUF559"/>
</dbReference>
<accession>A0ABX8JM52</accession>
<keyword evidence="3" id="KW-1185">Reference proteome</keyword>
<gene>
    <name evidence="2" type="ORF">KP005_07140</name>
</gene>
<evidence type="ECO:0000259" key="1">
    <source>
        <dbReference type="Pfam" id="PF04480"/>
    </source>
</evidence>
<dbReference type="Proteomes" id="UP000683493">
    <property type="component" value="Chromosome"/>
</dbReference>
<sequence>MTQATHAKLPDSVREFARSLREKQTDAESLLWLLVRNRRMGFKFRRQHPVGGYILDFFCHEASLCIELDGGQHADGETAARDEQRTMKLEALGIRVIRFWDDEVLRNTEGVLEKIYLELVNGMERG</sequence>
<evidence type="ECO:0000313" key="3">
    <source>
        <dbReference type="Proteomes" id="UP000683493"/>
    </source>
</evidence>
<keyword evidence="2" id="KW-0540">Nuclease</keyword>
<dbReference type="PANTHER" id="PTHR38590">
    <property type="entry name" value="BLL0828 PROTEIN"/>
    <property type="match status" value="1"/>
</dbReference>